<feature type="compositionally biased region" description="Low complexity" evidence="1">
    <location>
        <begin position="296"/>
        <end position="307"/>
    </location>
</feature>
<gene>
    <name evidence="3" type="ORF">CVT24_003477</name>
</gene>
<evidence type="ECO:0000313" key="3">
    <source>
        <dbReference type="EMBL" id="PPQ98981.1"/>
    </source>
</evidence>
<feature type="compositionally biased region" description="Low complexity" evidence="1">
    <location>
        <begin position="193"/>
        <end position="202"/>
    </location>
</feature>
<dbReference type="AlphaFoldDB" id="A0A409Y7T0"/>
<feature type="chain" id="PRO_5019560905" evidence="2">
    <location>
        <begin position="30"/>
        <end position="328"/>
    </location>
</feature>
<evidence type="ECO:0000313" key="4">
    <source>
        <dbReference type="Proteomes" id="UP000284842"/>
    </source>
</evidence>
<reference evidence="3 4" key="1">
    <citation type="journal article" date="2018" name="Evol. Lett.">
        <title>Horizontal gene cluster transfer increased hallucinogenic mushroom diversity.</title>
        <authorList>
            <person name="Reynolds H.T."/>
            <person name="Vijayakumar V."/>
            <person name="Gluck-Thaler E."/>
            <person name="Korotkin H.B."/>
            <person name="Matheny P.B."/>
            <person name="Slot J.C."/>
        </authorList>
    </citation>
    <scope>NUCLEOTIDE SEQUENCE [LARGE SCALE GENOMIC DNA]</scope>
    <source>
        <strain evidence="3 4">2629</strain>
    </source>
</reference>
<proteinExistence type="predicted"/>
<feature type="compositionally biased region" description="Polar residues" evidence="1">
    <location>
        <begin position="315"/>
        <end position="328"/>
    </location>
</feature>
<organism evidence="3 4">
    <name type="scientific">Panaeolus cyanescens</name>
    <dbReference type="NCBI Taxonomy" id="181874"/>
    <lineage>
        <taxon>Eukaryota</taxon>
        <taxon>Fungi</taxon>
        <taxon>Dikarya</taxon>
        <taxon>Basidiomycota</taxon>
        <taxon>Agaricomycotina</taxon>
        <taxon>Agaricomycetes</taxon>
        <taxon>Agaricomycetidae</taxon>
        <taxon>Agaricales</taxon>
        <taxon>Agaricineae</taxon>
        <taxon>Galeropsidaceae</taxon>
        <taxon>Panaeolus</taxon>
    </lineage>
</organism>
<keyword evidence="2" id="KW-0732">Signal</keyword>
<comment type="caution">
    <text evidence="3">The sequence shown here is derived from an EMBL/GenBank/DDBJ whole genome shotgun (WGS) entry which is preliminary data.</text>
</comment>
<dbReference type="EMBL" id="NHTK01001372">
    <property type="protein sequence ID" value="PPQ98981.1"/>
    <property type="molecule type" value="Genomic_DNA"/>
</dbReference>
<evidence type="ECO:0000256" key="1">
    <source>
        <dbReference type="SAM" id="MobiDB-lite"/>
    </source>
</evidence>
<evidence type="ECO:0000256" key="2">
    <source>
        <dbReference type="SAM" id="SignalP"/>
    </source>
</evidence>
<sequence>MPRNSLKTYAIWLHPALIMLLHAQDFTYAAPIGSKHDLSIHGVTAASKEPPLIGISSSQESWDEMTDGASARPLSLMRAPLILNRALPAPVGSSQAPSPPPQSPQSPGHSPQSPHLSHSSTSASQAALDPMSMGGVINKETDEFIGPHLGHNSSPHKSPPVIDTTLKGAIPLHDGHPLSPTDSQASGLHKDAAPLAKPAAPAVDHSAQKHRPKLKLKIETKPSSNTGHTSGDVHHTSGGSAGPHATHPKLEVGSGIDPGSSSPMHLPPPLSPQEKSALHGQTGGNPDKQTGNTGVSSSKTPTSAKSADLQKGWLTVNSDGTTTSPGAG</sequence>
<name>A0A409Y7T0_9AGAR</name>
<feature type="compositionally biased region" description="Low complexity" evidence="1">
    <location>
        <begin position="105"/>
        <end position="127"/>
    </location>
</feature>
<dbReference type="Proteomes" id="UP000284842">
    <property type="component" value="Unassembled WGS sequence"/>
</dbReference>
<accession>A0A409Y7T0</accession>
<dbReference type="InParanoid" id="A0A409Y7T0"/>
<feature type="region of interest" description="Disordered" evidence="1">
    <location>
        <begin position="143"/>
        <end position="328"/>
    </location>
</feature>
<keyword evidence="4" id="KW-1185">Reference proteome</keyword>
<protein>
    <submittedName>
        <fullName evidence="3">Uncharacterized protein</fullName>
    </submittedName>
</protein>
<feature type="region of interest" description="Disordered" evidence="1">
    <location>
        <begin position="89"/>
        <end position="127"/>
    </location>
</feature>
<feature type="signal peptide" evidence="2">
    <location>
        <begin position="1"/>
        <end position="29"/>
    </location>
</feature>